<keyword evidence="3" id="KW-0547">Nucleotide-binding</keyword>
<keyword evidence="4" id="KW-1185">Reference proteome</keyword>
<dbReference type="PANTHER" id="PTHR35526">
    <property type="entry name" value="ANTI-SIGMA-F FACTOR RSBW-RELATED"/>
    <property type="match status" value="1"/>
</dbReference>
<dbReference type="SUPFAM" id="SSF55874">
    <property type="entry name" value="ATPase domain of HSP90 chaperone/DNA topoisomerase II/histidine kinase"/>
    <property type="match status" value="1"/>
</dbReference>
<dbReference type="Proteomes" id="UP000319411">
    <property type="component" value="Chromosome"/>
</dbReference>
<accession>A0A518XCM5</accession>
<dbReference type="Gene3D" id="3.30.565.10">
    <property type="entry name" value="Histidine kinase-like ATPase, C-terminal domain"/>
    <property type="match status" value="1"/>
</dbReference>
<keyword evidence="1" id="KW-0418">Kinase</keyword>
<feature type="domain" description="Histidine kinase/HSP90-like ATPase" evidence="2">
    <location>
        <begin position="12"/>
        <end position="138"/>
    </location>
</feature>
<dbReference type="RefSeq" id="WP_145888447.1">
    <property type="nucleotide sequence ID" value="NZ_CP032702.1"/>
</dbReference>
<dbReference type="InterPro" id="IPR050267">
    <property type="entry name" value="Anti-sigma-factor_SerPK"/>
</dbReference>
<gene>
    <name evidence="3" type="ORF">D8B20_08460</name>
</gene>
<dbReference type="Pfam" id="PF13581">
    <property type="entry name" value="HATPase_c_2"/>
    <property type="match status" value="1"/>
</dbReference>
<evidence type="ECO:0000313" key="3">
    <source>
        <dbReference type="EMBL" id="QDY41920.1"/>
    </source>
</evidence>
<keyword evidence="1" id="KW-0723">Serine/threonine-protein kinase</keyword>
<dbReference type="GO" id="GO:0004674">
    <property type="term" value="F:protein serine/threonine kinase activity"/>
    <property type="evidence" value="ECO:0007669"/>
    <property type="project" value="UniProtKB-KW"/>
</dbReference>
<dbReference type="EMBL" id="CP032702">
    <property type="protein sequence ID" value="QDY41920.1"/>
    <property type="molecule type" value="Genomic_DNA"/>
</dbReference>
<dbReference type="AlphaFoldDB" id="A0A518XCM5"/>
<dbReference type="InterPro" id="IPR036890">
    <property type="entry name" value="HATPase_C_sf"/>
</dbReference>
<reference evidence="3 4" key="1">
    <citation type="submission" date="2018-10" db="EMBL/GenBank/DDBJ databases">
        <title>Genome Sequencing of Pantoea dispersa DSM 32899.</title>
        <authorList>
            <person name="Nawrath M."/>
            <person name="Ottenheim C."/>
            <person name="Wilm A."/>
            <person name="Zimmermann W."/>
            <person name="Wu J.C."/>
        </authorList>
    </citation>
    <scope>NUCLEOTIDE SEQUENCE [LARGE SCALE GENOMIC DNA]</scope>
    <source>
        <strain evidence="3 4">DSM 32899</strain>
    </source>
</reference>
<evidence type="ECO:0000313" key="4">
    <source>
        <dbReference type="Proteomes" id="UP000319411"/>
    </source>
</evidence>
<dbReference type="InterPro" id="IPR003594">
    <property type="entry name" value="HATPase_dom"/>
</dbReference>
<evidence type="ECO:0000259" key="2">
    <source>
        <dbReference type="Pfam" id="PF13581"/>
    </source>
</evidence>
<dbReference type="OrthoDB" id="6485290at2"/>
<proteinExistence type="predicted"/>
<keyword evidence="1" id="KW-0808">Transferase</keyword>
<keyword evidence="3" id="KW-0067">ATP-binding</keyword>
<sequence>MSHVLHPVTLQLPATLNSLTTLGHALRDFLTPLHLSEGWIYPLDLALCEAASNVIRHAYRDDAGKSYRVSFAGDAQGITVTLYDSGLPVPEEKLQQGAPTGEDWPDAMSEGGRGWPLIFASVDSVHYQRGAEENQLTLWRALPPGH</sequence>
<organism evidence="3 4">
    <name type="scientific">Candidatus Pantoea soli</name>
    <dbReference type="NCBI Taxonomy" id="3098669"/>
    <lineage>
        <taxon>Bacteria</taxon>
        <taxon>Pseudomonadati</taxon>
        <taxon>Pseudomonadota</taxon>
        <taxon>Gammaproteobacteria</taxon>
        <taxon>Enterobacterales</taxon>
        <taxon>Erwiniaceae</taxon>
        <taxon>Pantoea</taxon>
    </lineage>
</organism>
<dbReference type="GO" id="GO:0005524">
    <property type="term" value="F:ATP binding"/>
    <property type="evidence" value="ECO:0007669"/>
    <property type="project" value="UniProtKB-KW"/>
</dbReference>
<protein>
    <submittedName>
        <fullName evidence="3">ATP-binding protein</fullName>
    </submittedName>
</protein>
<evidence type="ECO:0000256" key="1">
    <source>
        <dbReference type="ARBA" id="ARBA00022527"/>
    </source>
</evidence>
<name>A0A518XCM5_9GAMM</name>
<dbReference type="PANTHER" id="PTHR35526:SF3">
    <property type="entry name" value="ANTI-SIGMA-F FACTOR RSBW"/>
    <property type="match status" value="1"/>
</dbReference>
<dbReference type="KEGG" id="pdis:D8B20_08460"/>
<dbReference type="CDD" id="cd16936">
    <property type="entry name" value="HATPase_RsbW-like"/>
    <property type="match status" value="1"/>
</dbReference>